<evidence type="ECO:0000313" key="3">
    <source>
        <dbReference type="Proteomes" id="UP000678545"/>
    </source>
</evidence>
<keyword evidence="1" id="KW-1133">Transmembrane helix</keyword>
<keyword evidence="1" id="KW-0812">Transmembrane</keyword>
<evidence type="ECO:0000256" key="1">
    <source>
        <dbReference type="SAM" id="Phobius"/>
    </source>
</evidence>
<evidence type="ECO:0008006" key="4">
    <source>
        <dbReference type="Google" id="ProtNLM"/>
    </source>
</evidence>
<name>A0A941E2J8_9BURK</name>
<proteinExistence type="predicted"/>
<dbReference type="AlphaFoldDB" id="A0A941E2J8"/>
<reference evidence="2" key="1">
    <citation type="submission" date="2021-04" db="EMBL/GenBank/DDBJ databases">
        <title>novel species isolated from subtropical streams in China.</title>
        <authorList>
            <person name="Lu H."/>
        </authorList>
    </citation>
    <scope>NUCLEOTIDE SEQUENCE</scope>
    <source>
        <strain evidence="2">FT137W</strain>
    </source>
</reference>
<feature type="transmembrane region" description="Helical" evidence="1">
    <location>
        <begin position="17"/>
        <end position="40"/>
    </location>
</feature>
<gene>
    <name evidence="2" type="ORF">KDM90_08635</name>
</gene>
<accession>A0A941E2J8</accession>
<dbReference type="RefSeq" id="WP_212675201.1">
    <property type="nucleotide sequence ID" value="NZ_JAGSPJ010000003.1"/>
</dbReference>
<keyword evidence="3" id="KW-1185">Reference proteome</keyword>
<evidence type="ECO:0000313" key="2">
    <source>
        <dbReference type="EMBL" id="MBR7800062.1"/>
    </source>
</evidence>
<keyword evidence="1" id="KW-0472">Membrane</keyword>
<dbReference type="EMBL" id="JAGSPJ010000003">
    <property type="protein sequence ID" value="MBR7800062.1"/>
    <property type="molecule type" value="Genomic_DNA"/>
</dbReference>
<dbReference type="Proteomes" id="UP000678545">
    <property type="component" value="Unassembled WGS sequence"/>
</dbReference>
<protein>
    <recommendedName>
        <fullName evidence="4">MSHA biogenesis protein MshP</fullName>
    </recommendedName>
</protein>
<organism evidence="2 3">
    <name type="scientific">Undibacterium fentianense</name>
    <dbReference type="NCBI Taxonomy" id="2828728"/>
    <lineage>
        <taxon>Bacteria</taxon>
        <taxon>Pseudomonadati</taxon>
        <taxon>Pseudomonadota</taxon>
        <taxon>Betaproteobacteria</taxon>
        <taxon>Burkholderiales</taxon>
        <taxon>Oxalobacteraceae</taxon>
        <taxon>Undibacterium</taxon>
    </lineage>
</organism>
<sequence length="165" mass="17455">MNITFTESKRTARQSGFSLVSAIFLLVIFAALGLFMLSIYSSQRSTANQDVRGVLAYQAAKAGLEWGSYQILSLENAQVVNALYANCNPSMGSPSFAGALSNFSVNVSCVQTSTIEDGNTIRVYTLTSTASAGTAPSNDFVERQMKASISTCRLGVAGLPGDQPC</sequence>
<comment type="caution">
    <text evidence="2">The sequence shown here is derived from an EMBL/GenBank/DDBJ whole genome shotgun (WGS) entry which is preliminary data.</text>
</comment>